<evidence type="ECO:0000256" key="1">
    <source>
        <dbReference type="SAM" id="MobiDB-lite"/>
    </source>
</evidence>
<feature type="region of interest" description="Disordered" evidence="1">
    <location>
        <begin position="178"/>
        <end position="197"/>
    </location>
</feature>
<proteinExistence type="predicted"/>
<gene>
    <name evidence="3" type="ORF">PPACK8108_LOCUS23265</name>
</gene>
<feature type="transmembrane region" description="Helical" evidence="2">
    <location>
        <begin position="7"/>
        <end position="27"/>
    </location>
</feature>
<dbReference type="EMBL" id="CALTRL010005968">
    <property type="protein sequence ID" value="CAH7688319.1"/>
    <property type="molecule type" value="Genomic_DNA"/>
</dbReference>
<accession>A0AAV0BMP1</accession>
<sequence length="356" mass="39998">MQEGHKLVYFLILSSYWGLSYASLIAAEHESTSFARVIGQPRERIPHHIESSKTLTQSNAELRVPGNAGKLRVETPPDRARVTLGELLAKEKDQRNVNLEAFREGTDTSADIRKAETLKSAFLEIYKSLSLSVKRALSPPENHHRRVSFERAKVKIFRKKPKIKPAFMLNANLEKELGKAPQKLNKPSYSKSKNSPTHRGLFTPAKFYYVKPPSTKIRKKVIQPKALQEALENDSSVRKEKSFEFGKTAESPKGGPGNFGQTRKGQGNELVNKNAESHKIPELAEFKNLPKDSEDFSFSKSVGLENSLTRSDSFSFPLSYEDGSFRGMAESFDFPELAGALDQNTEFPSWFGHVSH</sequence>
<protein>
    <submittedName>
        <fullName evidence="3">Uncharacterized protein</fullName>
    </submittedName>
</protein>
<evidence type="ECO:0000256" key="2">
    <source>
        <dbReference type="SAM" id="Phobius"/>
    </source>
</evidence>
<name>A0AAV0BMP1_PHAPC</name>
<keyword evidence="2" id="KW-1133">Transmembrane helix</keyword>
<keyword evidence="2" id="KW-0812">Transmembrane</keyword>
<reference evidence="3" key="1">
    <citation type="submission" date="2022-06" db="EMBL/GenBank/DDBJ databases">
        <authorList>
            <consortium name="SYNGENTA / RWTH Aachen University"/>
        </authorList>
    </citation>
    <scope>NUCLEOTIDE SEQUENCE</scope>
</reference>
<keyword evidence="4" id="KW-1185">Reference proteome</keyword>
<keyword evidence="2" id="KW-0472">Membrane</keyword>
<feature type="compositionally biased region" description="Low complexity" evidence="1">
    <location>
        <begin position="183"/>
        <end position="195"/>
    </location>
</feature>
<organism evidence="3 4">
    <name type="scientific">Phakopsora pachyrhizi</name>
    <name type="common">Asian soybean rust disease fungus</name>
    <dbReference type="NCBI Taxonomy" id="170000"/>
    <lineage>
        <taxon>Eukaryota</taxon>
        <taxon>Fungi</taxon>
        <taxon>Dikarya</taxon>
        <taxon>Basidiomycota</taxon>
        <taxon>Pucciniomycotina</taxon>
        <taxon>Pucciniomycetes</taxon>
        <taxon>Pucciniales</taxon>
        <taxon>Phakopsoraceae</taxon>
        <taxon>Phakopsora</taxon>
    </lineage>
</organism>
<dbReference type="Proteomes" id="UP001153365">
    <property type="component" value="Unassembled WGS sequence"/>
</dbReference>
<comment type="caution">
    <text evidence="3">The sequence shown here is derived from an EMBL/GenBank/DDBJ whole genome shotgun (WGS) entry which is preliminary data.</text>
</comment>
<evidence type="ECO:0000313" key="3">
    <source>
        <dbReference type="EMBL" id="CAH7688319.1"/>
    </source>
</evidence>
<feature type="region of interest" description="Disordered" evidence="1">
    <location>
        <begin position="230"/>
        <end position="266"/>
    </location>
</feature>
<feature type="compositionally biased region" description="Basic and acidic residues" evidence="1">
    <location>
        <begin position="235"/>
        <end position="244"/>
    </location>
</feature>
<evidence type="ECO:0000313" key="4">
    <source>
        <dbReference type="Proteomes" id="UP001153365"/>
    </source>
</evidence>
<dbReference type="AlphaFoldDB" id="A0AAV0BMP1"/>